<comment type="caution">
    <text evidence="2">The sequence shown here is derived from an EMBL/GenBank/DDBJ whole genome shotgun (WGS) entry which is preliminary data.</text>
</comment>
<protein>
    <submittedName>
        <fullName evidence="2">Uncharacterized protein</fullName>
    </submittedName>
</protein>
<evidence type="ECO:0000313" key="2">
    <source>
        <dbReference type="EMBL" id="KAK3281541.1"/>
    </source>
</evidence>
<reference evidence="2 3" key="1">
    <citation type="journal article" date="2015" name="Genome Biol. Evol.">
        <title>Comparative Genomics of a Bacterivorous Green Alga Reveals Evolutionary Causalities and Consequences of Phago-Mixotrophic Mode of Nutrition.</title>
        <authorList>
            <person name="Burns J.A."/>
            <person name="Paasch A."/>
            <person name="Narechania A."/>
            <person name="Kim E."/>
        </authorList>
    </citation>
    <scope>NUCLEOTIDE SEQUENCE [LARGE SCALE GENOMIC DNA]</scope>
    <source>
        <strain evidence="2 3">PLY_AMNH</strain>
    </source>
</reference>
<dbReference type="AlphaFoldDB" id="A0AAE0GQ81"/>
<evidence type="ECO:0000256" key="1">
    <source>
        <dbReference type="SAM" id="MobiDB-lite"/>
    </source>
</evidence>
<evidence type="ECO:0000313" key="3">
    <source>
        <dbReference type="Proteomes" id="UP001190700"/>
    </source>
</evidence>
<feature type="compositionally biased region" description="Polar residues" evidence="1">
    <location>
        <begin position="102"/>
        <end position="112"/>
    </location>
</feature>
<proteinExistence type="predicted"/>
<name>A0AAE0GQ81_9CHLO</name>
<gene>
    <name evidence="2" type="ORF">CYMTET_10671</name>
</gene>
<organism evidence="2 3">
    <name type="scientific">Cymbomonas tetramitiformis</name>
    <dbReference type="NCBI Taxonomy" id="36881"/>
    <lineage>
        <taxon>Eukaryota</taxon>
        <taxon>Viridiplantae</taxon>
        <taxon>Chlorophyta</taxon>
        <taxon>Pyramimonadophyceae</taxon>
        <taxon>Pyramimonadales</taxon>
        <taxon>Pyramimonadaceae</taxon>
        <taxon>Cymbomonas</taxon>
    </lineage>
</organism>
<feature type="region of interest" description="Disordered" evidence="1">
    <location>
        <begin position="92"/>
        <end position="112"/>
    </location>
</feature>
<sequence length="180" mass="20148">MYLTDECDATAVAVQLAQPFTFEDACDFATPPAQGLVVLQRPFDTFDAFTEDFYEDPGPGILAELAPEHKKGYFRHAAQLVAAGVDHTKTWAPKTSKDGSHPHTNPTLTRDQFLSLPRSTRDFVRHHNKPEAKVNRWEAPNAKAAKQGWVDLNDRDRAKGHNVPKDNPSRAHIAAHYNHN</sequence>
<keyword evidence="3" id="KW-1185">Reference proteome</keyword>
<dbReference type="EMBL" id="LGRX02003806">
    <property type="protein sequence ID" value="KAK3281541.1"/>
    <property type="molecule type" value="Genomic_DNA"/>
</dbReference>
<accession>A0AAE0GQ81</accession>
<dbReference type="Proteomes" id="UP001190700">
    <property type="component" value="Unassembled WGS sequence"/>
</dbReference>